<sequence length="76" mass="8560">MEIEYARIKGDLVVRQTQFLQRMLERFGQVEANSVRNPMVLGQDFAPDDSHDIFEDAHSYSDFPRGVSVANAASGK</sequence>
<dbReference type="AlphaFoldDB" id="A0A6G0RRJ1"/>
<protein>
    <recommendedName>
        <fullName evidence="3">Reverse transcriptase Ty1/copia-type domain-containing protein</fullName>
    </recommendedName>
</protein>
<evidence type="ECO:0000313" key="1">
    <source>
        <dbReference type="EMBL" id="KAE9339216.1"/>
    </source>
</evidence>
<reference evidence="1 2" key="1">
    <citation type="submission" date="2018-09" db="EMBL/GenBank/DDBJ databases">
        <title>Genomic investigation of the strawberry pathogen Phytophthora fragariae indicates pathogenicity is determined by transcriptional variation in three key races.</title>
        <authorList>
            <person name="Adams T.M."/>
            <person name="Armitage A.D."/>
            <person name="Sobczyk M.K."/>
            <person name="Bates H.J."/>
            <person name="Dunwell J.M."/>
            <person name="Nellist C.F."/>
            <person name="Harrison R.J."/>
        </authorList>
    </citation>
    <scope>NUCLEOTIDE SEQUENCE [LARGE SCALE GENOMIC DNA]</scope>
    <source>
        <strain evidence="1 2">NOV-77</strain>
    </source>
</reference>
<dbReference type="Proteomes" id="UP000486351">
    <property type="component" value="Unassembled WGS sequence"/>
</dbReference>
<dbReference type="EMBL" id="QXFY01000632">
    <property type="protein sequence ID" value="KAE9339216.1"/>
    <property type="molecule type" value="Genomic_DNA"/>
</dbReference>
<proteinExistence type="predicted"/>
<gene>
    <name evidence="1" type="ORF">PF008_g11673</name>
</gene>
<comment type="caution">
    <text evidence="1">The sequence shown here is derived from an EMBL/GenBank/DDBJ whole genome shotgun (WGS) entry which is preliminary data.</text>
</comment>
<organism evidence="1 2">
    <name type="scientific">Phytophthora fragariae</name>
    <dbReference type="NCBI Taxonomy" id="53985"/>
    <lineage>
        <taxon>Eukaryota</taxon>
        <taxon>Sar</taxon>
        <taxon>Stramenopiles</taxon>
        <taxon>Oomycota</taxon>
        <taxon>Peronosporomycetes</taxon>
        <taxon>Peronosporales</taxon>
        <taxon>Peronosporaceae</taxon>
        <taxon>Phytophthora</taxon>
    </lineage>
</organism>
<name>A0A6G0RRJ1_9STRA</name>
<evidence type="ECO:0000313" key="2">
    <source>
        <dbReference type="Proteomes" id="UP000486351"/>
    </source>
</evidence>
<evidence type="ECO:0008006" key="3">
    <source>
        <dbReference type="Google" id="ProtNLM"/>
    </source>
</evidence>
<accession>A0A6G0RRJ1</accession>